<dbReference type="EMBL" id="JH000500">
    <property type="protein sequence ID" value="EGW10912.1"/>
    <property type="molecule type" value="Genomic_DNA"/>
</dbReference>
<dbReference type="AlphaFoldDB" id="G3HM14"/>
<dbReference type="InParanoid" id="G3HM14"/>
<dbReference type="Proteomes" id="UP000001075">
    <property type="component" value="Unassembled WGS sequence"/>
</dbReference>
<reference evidence="2" key="1">
    <citation type="journal article" date="2011" name="Nat. Biotechnol.">
        <title>The genomic sequence of the Chinese hamster ovary (CHO)-K1 cell line.</title>
        <authorList>
            <person name="Xu X."/>
            <person name="Nagarajan H."/>
            <person name="Lewis N.E."/>
            <person name="Pan S."/>
            <person name="Cai Z."/>
            <person name="Liu X."/>
            <person name="Chen W."/>
            <person name="Xie M."/>
            <person name="Wang W."/>
            <person name="Hammond S."/>
            <person name="Andersen M.R."/>
            <person name="Neff N."/>
            <person name="Passarelli B."/>
            <person name="Koh W."/>
            <person name="Fan H.C."/>
            <person name="Wang J."/>
            <person name="Gui Y."/>
            <person name="Lee K.H."/>
            <person name="Betenbaugh M.J."/>
            <person name="Quake S.R."/>
            <person name="Famili I."/>
            <person name="Palsson B.O."/>
            <person name="Wang J."/>
        </authorList>
    </citation>
    <scope>NUCLEOTIDE SEQUENCE [LARGE SCALE GENOMIC DNA]</scope>
    <source>
        <strain evidence="2">CHO K1 cell line</strain>
    </source>
</reference>
<protein>
    <submittedName>
        <fullName evidence="1">Uncharacterized protein</fullName>
    </submittedName>
</protein>
<accession>G3HM14</accession>
<organism evidence="1 2">
    <name type="scientific">Cricetulus griseus</name>
    <name type="common">Chinese hamster</name>
    <name type="synonym">Cricetulus barabensis griseus</name>
    <dbReference type="NCBI Taxonomy" id="10029"/>
    <lineage>
        <taxon>Eukaryota</taxon>
        <taxon>Metazoa</taxon>
        <taxon>Chordata</taxon>
        <taxon>Craniata</taxon>
        <taxon>Vertebrata</taxon>
        <taxon>Euteleostomi</taxon>
        <taxon>Mammalia</taxon>
        <taxon>Eutheria</taxon>
        <taxon>Euarchontoglires</taxon>
        <taxon>Glires</taxon>
        <taxon>Rodentia</taxon>
        <taxon>Myomorpha</taxon>
        <taxon>Muroidea</taxon>
        <taxon>Cricetidae</taxon>
        <taxon>Cricetinae</taxon>
        <taxon>Cricetulus</taxon>
    </lineage>
</organism>
<name>G3HM14_CRIGR</name>
<gene>
    <name evidence="1" type="ORF">I79_011758</name>
</gene>
<evidence type="ECO:0000313" key="2">
    <source>
        <dbReference type="Proteomes" id="UP000001075"/>
    </source>
</evidence>
<sequence>MTKSKLCLGAHTWLAKAERLPQIEATLGYSLRPCLKKQKQNKKKKRKEIEKFH</sequence>
<evidence type="ECO:0000313" key="1">
    <source>
        <dbReference type="EMBL" id="EGW10912.1"/>
    </source>
</evidence>
<proteinExistence type="predicted"/>